<accession>A0ABY4F842</accession>
<reference evidence="2 3" key="1">
    <citation type="submission" date="2022-04" db="EMBL/GenBank/DDBJ databases">
        <title>Hymenobacter sp. isolated from the air.</title>
        <authorList>
            <person name="Won M."/>
            <person name="Lee C.-M."/>
            <person name="Woen H.-Y."/>
            <person name="Kwon S.-W."/>
        </authorList>
    </citation>
    <scope>NUCLEOTIDE SEQUENCE [LARGE SCALE GENOMIC DNA]</scope>
    <source>
        <strain evidence="3">5116 S-27</strain>
    </source>
</reference>
<protein>
    <recommendedName>
        <fullName evidence="1">Pirin C-terminal domain-containing protein</fullName>
    </recommendedName>
</protein>
<dbReference type="Pfam" id="PF05726">
    <property type="entry name" value="Pirin_C"/>
    <property type="match status" value="1"/>
</dbReference>
<sequence length="115" mass="12575">MESITGIEAAIVELAGGGRFTPEVAPGRTVLLYVLRGSATVNSRGVGSRTLVEFDPEGTGIDVHATEDTTLLYCTGQPYHEPLAWQGPYVMNTQTEIMEAMRDYRMGKMGMLFDE</sequence>
<dbReference type="EMBL" id="CP095049">
    <property type="protein sequence ID" value="UOQ52188.1"/>
    <property type="molecule type" value="Genomic_DNA"/>
</dbReference>
<proteinExistence type="predicted"/>
<keyword evidence="3" id="KW-1185">Reference proteome</keyword>
<evidence type="ECO:0000313" key="3">
    <source>
        <dbReference type="Proteomes" id="UP000831785"/>
    </source>
</evidence>
<name>A0ABY4F842_9BACT</name>
<evidence type="ECO:0000313" key="2">
    <source>
        <dbReference type="EMBL" id="UOQ52188.1"/>
    </source>
</evidence>
<dbReference type="Proteomes" id="UP000831785">
    <property type="component" value="Chromosome"/>
</dbReference>
<dbReference type="InterPro" id="IPR008778">
    <property type="entry name" value="Pirin_C_dom"/>
</dbReference>
<dbReference type="PANTHER" id="PTHR13903:SF8">
    <property type="entry name" value="PIRIN"/>
    <property type="match status" value="1"/>
</dbReference>
<organism evidence="2 3">
    <name type="scientific">Hymenobacter cellulosivorans</name>
    <dbReference type="NCBI Taxonomy" id="2932249"/>
    <lineage>
        <taxon>Bacteria</taxon>
        <taxon>Pseudomonadati</taxon>
        <taxon>Bacteroidota</taxon>
        <taxon>Cytophagia</taxon>
        <taxon>Cytophagales</taxon>
        <taxon>Hymenobacteraceae</taxon>
        <taxon>Hymenobacter</taxon>
    </lineage>
</organism>
<dbReference type="InterPro" id="IPR011051">
    <property type="entry name" value="RmlC_Cupin_sf"/>
</dbReference>
<dbReference type="InterPro" id="IPR014710">
    <property type="entry name" value="RmlC-like_jellyroll"/>
</dbReference>
<evidence type="ECO:0000259" key="1">
    <source>
        <dbReference type="Pfam" id="PF05726"/>
    </source>
</evidence>
<feature type="domain" description="Pirin C-terminal" evidence="1">
    <location>
        <begin position="12"/>
        <end position="110"/>
    </location>
</feature>
<gene>
    <name evidence="2" type="ORF">MUN80_20800</name>
</gene>
<dbReference type="CDD" id="cd02247">
    <property type="entry name" value="cupin_pirin_C"/>
    <property type="match status" value="1"/>
</dbReference>
<dbReference type="InterPro" id="IPR012093">
    <property type="entry name" value="Pirin"/>
</dbReference>
<dbReference type="RefSeq" id="WP_244715942.1">
    <property type="nucleotide sequence ID" value="NZ_CP095049.1"/>
</dbReference>
<dbReference type="Gene3D" id="2.60.120.10">
    <property type="entry name" value="Jelly Rolls"/>
    <property type="match status" value="2"/>
</dbReference>
<dbReference type="SUPFAM" id="SSF51182">
    <property type="entry name" value="RmlC-like cupins"/>
    <property type="match status" value="1"/>
</dbReference>
<dbReference type="PANTHER" id="PTHR13903">
    <property type="entry name" value="PIRIN-RELATED"/>
    <property type="match status" value="1"/>
</dbReference>